<dbReference type="Pfam" id="PF07613">
    <property type="entry name" value="DUF1576"/>
    <property type="match status" value="2"/>
</dbReference>
<keyword evidence="1" id="KW-0812">Transmembrane</keyword>
<evidence type="ECO:0000256" key="1">
    <source>
        <dbReference type="SAM" id="Phobius"/>
    </source>
</evidence>
<feature type="transmembrane region" description="Helical" evidence="1">
    <location>
        <begin position="405"/>
        <end position="422"/>
    </location>
</feature>
<keyword evidence="1" id="KW-1133">Transmembrane helix</keyword>
<evidence type="ECO:0008006" key="4">
    <source>
        <dbReference type="Google" id="ProtNLM"/>
    </source>
</evidence>
<keyword evidence="3" id="KW-1185">Reference proteome</keyword>
<reference evidence="2 3" key="1">
    <citation type="journal article" date="2013" name="J. Mol. Microbiol. Biotechnol.">
        <title>Analysis of the Complete Genomes of Acholeplasma brassicae , A. palmae and A. laidlawii and Their Comparison to the Obligate Parasites from ' Candidatus Phytoplasma'.</title>
        <authorList>
            <person name="Kube M."/>
            <person name="Siewert C."/>
            <person name="Migdoll A.M."/>
            <person name="Duduk B."/>
            <person name="Holz S."/>
            <person name="Rabus R."/>
            <person name="Seemuller E."/>
            <person name="Mitrovic J."/>
            <person name="Muller I."/>
            <person name="Buttner C."/>
            <person name="Reinhardt R."/>
        </authorList>
    </citation>
    <scope>NUCLEOTIDE SEQUENCE [LARGE SCALE GENOMIC DNA]</scope>
    <source>
        <strain evidence="2 3">J233</strain>
    </source>
</reference>
<feature type="transmembrane region" description="Helical" evidence="1">
    <location>
        <begin position="134"/>
        <end position="152"/>
    </location>
</feature>
<dbReference type="OrthoDB" id="9776502at2"/>
<organism evidence="2 3">
    <name type="scientific">Alteracholeplasma palmae (strain ATCC 49389 / J233)</name>
    <name type="common">Acholeplasma palmae</name>
    <dbReference type="NCBI Taxonomy" id="1318466"/>
    <lineage>
        <taxon>Bacteria</taxon>
        <taxon>Bacillati</taxon>
        <taxon>Mycoplasmatota</taxon>
        <taxon>Mollicutes</taxon>
        <taxon>Acholeplasmatales</taxon>
        <taxon>Acholeplasmataceae</taxon>
        <taxon>Acholeplasma</taxon>
    </lineage>
</organism>
<feature type="transmembrane region" description="Helical" evidence="1">
    <location>
        <begin position="191"/>
        <end position="210"/>
    </location>
</feature>
<keyword evidence="1" id="KW-0472">Membrane</keyword>
<feature type="transmembrane region" description="Helical" evidence="1">
    <location>
        <begin position="307"/>
        <end position="327"/>
    </location>
</feature>
<dbReference type="KEGG" id="apal:BN85412010"/>
<dbReference type="HOGENOM" id="CLU_031185_0_0_14"/>
<feature type="transmembrane region" description="Helical" evidence="1">
    <location>
        <begin position="281"/>
        <end position="301"/>
    </location>
</feature>
<dbReference type="AlphaFoldDB" id="U4KLM7"/>
<feature type="transmembrane region" description="Helical" evidence="1">
    <location>
        <begin position="230"/>
        <end position="249"/>
    </location>
</feature>
<accession>U4KLM7</accession>
<feature type="transmembrane region" description="Helical" evidence="1">
    <location>
        <begin position="158"/>
        <end position="179"/>
    </location>
</feature>
<dbReference type="STRING" id="1318466.BN85412010"/>
<gene>
    <name evidence="2" type="ORF">BN85412010</name>
</gene>
<evidence type="ECO:0000313" key="2">
    <source>
        <dbReference type="EMBL" id="CCV64778.1"/>
    </source>
</evidence>
<feature type="transmembrane region" description="Helical" evidence="1">
    <location>
        <begin position="57"/>
        <end position="81"/>
    </location>
</feature>
<dbReference type="Proteomes" id="UP000032740">
    <property type="component" value="Chromosome"/>
</dbReference>
<evidence type="ECO:0000313" key="3">
    <source>
        <dbReference type="Proteomes" id="UP000032740"/>
    </source>
</evidence>
<feature type="transmembrane region" description="Helical" evidence="1">
    <location>
        <begin position="93"/>
        <end position="122"/>
    </location>
</feature>
<sequence>MHIWKVGVCLNKKTLWLTIYFSFIVSFIVILLLEPIGDLFHNYFLILKSPSVLLTDYLSIAGLPATLLNVLITLIVNVIIIKALKQKFSSSVIMSLFTIVGFSFFGKNSFNFIPLYLGVYLYTKIHRLDMRDHILVLLLSSGLAPVVSFFSFGAGFHLAVGLILGILIGILIGYILPIFNKHSLKFHQGYSLYATGFSMGVLSMVLTGVLKSFHIPITIYNEISYDYHYFLLFTILILSLFLIILALILKPNLFSDYKKIIKSSGRLQSDFFKISSTPAGLFNMGIMGLISLLLCLGLQYFTPDHFYFRLSGPSFGAILTIIGFSCFGKHPLNTLPVIIGGLISMYLTPVEVTDGTIIALFFVTGLAPITGKFGIFAGLLAGFFHLMITPLALDFQGGFDLYNNGFAAGFVASIISSIFIALKKDVLKEEVF</sequence>
<name>U4KLM7_ALTPJ</name>
<protein>
    <recommendedName>
        <fullName evidence="4">DUF1576 domain-containing protein</fullName>
    </recommendedName>
</protein>
<feature type="transmembrane region" description="Helical" evidence="1">
    <location>
        <begin position="15"/>
        <end position="36"/>
    </location>
</feature>
<proteinExistence type="predicted"/>
<dbReference type="InterPro" id="IPR011470">
    <property type="entry name" value="DUF1576"/>
</dbReference>
<dbReference type="EMBL" id="FO681347">
    <property type="protein sequence ID" value="CCV64778.1"/>
    <property type="molecule type" value="Genomic_DNA"/>
</dbReference>
<feature type="transmembrane region" description="Helical" evidence="1">
    <location>
        <begin position="339"/>
        <end position="367"/>
    </location>
</feature>
<feature type="transmembrane region" description="Helical" evidence="1">
    <location>
        <begin position="373"/>
        <end position="393"/>
    </location>
</feature>